<keyword evidence="1" id="KW-1133">Transmembrane helix</keyword>
<feature type="transmembrane region" description="Helical" evidence="1">
    <location>
        <begin position="15"/>
        <end position="36"/>
    </location>
</feature>
<reference evidence="2" key="1">
    <citation type="submission" date="2018-02" db="EMBL/GenBank/DDBJ databases">
        <title>Rhizophora mucronata_Transcriptome.</title>
        <authorList>
            <person name="Meera S.P."/>
            <person name="Sreeshan A."/>
            <person name="Augustine A."/>
        </authorList>
    </citation>
    <scope>NUCLEOTIDE SEQUENCE</scope>
    <source>
        <tissue evidence="2">Leaf</tissue>
    </source>
</reference>
<proteinExistence type="predicted"/>
<evidence type="ECO:0000256" key="1">
    <source>
        <dbReference type="SAM" id="Phobius"/>
    </source>
</evidence>
<protein>
    <submittedName>
        <fullName evidence="2">Uncharacterized protein</fullName>
    </submittedName>
</protein>
<accession>A0A2P2NAB7</accession>
<keyword evidence="1" id="KW-0472">Membrane</keyword>
<dbReference type="EMBL" id="GGEC01058937">
    <property type="protein sequence ID" value="MBX39421.1"/>
    <property type="molecule type" value="Transcribed_RNA"/>
</dbReference>
<sequence>MIVHKMQLLELSLCISISCLAFYLNFLCGTCLFFCIC</sequence>
<evidence type="ECO:0000313" key="2">
    <source>
        <dbReference type="EMBL" id="MBX39421.1"/>
    </source>
</evidence>
<name>A0A2P2NAB7_RHIMU</name>
<keyword evidence="1" id="KW-0812">Transmembrane</keyword>
<organism evidence="2">
    <name type="scientific">Rhizophora mucronata</name>
    <name type="common">Asiatic mangrove</name>
    <dbReference type="NCBI Taxonomy" id="61149"/>
    <lineage>
        <taxon>Eukaryota</taxon>
        <taxon>Viridiplantae</taxon>
        <taxon>Streptophyta</taxon>
        <taxon>Embryophyta</taxon>
        <taxon>Tracheophyta</taxon>
        <taxon>Spermatophyta</taxon>
        <taxon>Magnoliopsida</taxon>
        <taxon>eudicotyledons</taxon>
        <taxon>Gunneridae</taxon>
        <taxon>Pentapetalae</taxon>
        <taxon>rosids</taxon>
        <taxon>fabids</taxon>
        <taxon>Malpighiales</taxon>
        <taxon>Rhizophoraceae</taxon>
        <taxon>Rhizophora</taxon>
    </lineage>
</organism>
<dbReference type="AlphaFoldDB" id="A0A2P2NAB7"/>